<comment type="caution">
    <text evidence="3">The sequence shown here is derived from an EMBL/GenBank/DDBJ whole genome shotgun (WGS) entry which is preliminary data.</text>
</comment>
<evidence type="ECO:0000259" key="2">
    <source>
        <dbReference type="PROSITE" id="PS50093"/>
    </source>
</evidence>
<feature type="domain" description="PKD" evidence="2">
    <location>
        <begin position="759"/>
        <end position="798"/>
    </location>
</feature>
<evidence type="ECO:0000313" key="3">
    <source>
        <dbReference type="EMBL" id="MBD2721331.1"/>
    </source>
</evidence>
<dbReference type="PANTHER" id="PTHR35580">
    <property type="entry name" value="CELL SURFACE GLYCOPROTEIN (S-LAYER PROTEIN)-LIKE PROTEIN"/>
    <property type="match status" value="1"/>
</dbReference>
<protein>
    <submittedName>
        <fullName evidence="3">Gliding motility-associated C-terminal domain-containing protein</fullName>
    </submittedName>
</protein>
<gene>
    <name evidence="3" type="ORF">IC234_04270</name>
</gene>
<dbReference type="Gene3D" id="2.60.40.10">
    <property type="entry name" value="Immunoglobulins"/>
    <property type="match status" value="1"/>
</dbReference>
<accession>A0ABR8JQY0</accession>
<reference evidence="3 4" key="1">
    <citation type="submission" date="2020-09" db="EMBL/GenBank/DDBJ databases">
        <authorList>
            <person name="Kim M.K."/>
        </authorList>
    </citation>
    <scope>NUCLEOTIDE SEQUENCE [LARGE SCALE GENOMIC DNA]</scope>
    <source>
        <strain evidence="3 4">BT189</strain>
    </source>
</reference>
<dbReference type="InterPro" id="IPR052918">
    <property type="entry name" value="Motility_Chemotaxis_Reg"/>
</dbReference>
<organism evidence="3 4">
    <name type="scientific">Hymenobacter armeniacus</name>
    <dbReference type="NCBI Taxonomy" id="2771358"/>
    <lineage>
        <taxon>Bacteria</taxon>
        <taxon>Pseudomonadati</taxon>
        <taxon>Bacteroidota</taxon>
        <taxon>Cytophagia</taxon>
        <taxon>Cytophagales</taxon>
        <taxon>Hymenobacteraceae</taxon>
        <taxon>Hymenobacter</taxon>
    </lineage>
</organism>
<sequence length="1051" mass="110400">MTTFTKQVVLLLPLLGAVGAVRAEAPTAALPFVANKGQWETRVKYAVDIPGGRLYLENNAFTYHLYPGLSHADAPLAERKPVASHAFRVTMVGAAAAPAMVGESKQTAYRNYFLGNDPAHWAAAVPLFADVRYRAVYPGVDLRWHQQGTGQLEYDFELAPGARPAAIRLRYDGLDGLSVTPEGHLQLRTSVGEVREQAPVAWQLSASGQRRAVPCRFVLSGREVTFALGKEYNPAQRLVIDPVLVFSTYSGSPGGESANTTVADAQGNMYTGGYVLGSGYPVTLGAIKSTFAYGNIGISKLSAAGNSLIYATYLGGGGTSTFVNVDDYPLDFDINAAGELLVLGSTISTDYPTTNGAYDRTLNNGNGGRDLVVTRINSTGTGILASTFLGGTSDEAASTSLIPGSITTDPASGDVLVASTSFSIDYPRVNAFQNTSGGGADGVLTRLSPTLTSLRWSTYLGGSSAERAHDVKVAPNGDVYVCGATQSTNFPVGAGGLLATAPGSSSSFNSNDGFVLRYSSTGSRLNGTFLGTTSNDVARFLDFDASGNVLVGGASEGTYLRTGGAYGAYVSGTTGIFVHGLTPALSSTLFSTQISVVGFQALGGCNVLTGFGRDNCGRLYFSAYAGALANPGCPRTPDAYSQQARSLYLCVLGENATSLLYGTYIGELNSSQGPSFATHLHYAASNYLTRAGVMYHITCNTGKAFGTTPGAFSAGLTSSNDGAAFKFDLAPTATSALQLVVQPPAAGCAPYALQFVNITNGSNTYSWDFGDGSPLDTAKAPRHTYATPGTYTARLVATRRNAASSCGPATASLSLQVMVMAPAPIRAALDTLGCSKQLVLDPARLSPPVVGGAFTWNNGAQTPTLTVTSAGKYSVQVQQAGQACPITIEYTIGNAVPRPVRTVIDSLDCGQQLVLDPARLTPFVSGRAYNWSTGAKSPSISVTSPGRYRVEIDQGLLCPAVVEFNVKLSKTFQIPNILTANGDNLNANFKVPASYGTPELKVFNRWGRLVYETKAYRNEWTGSDLPAGVYHYLIRQPGCNIESKGWVEIVR</sequence>
<dbReference type="InterPro" id="IPR035986">
    <property type="entry name" value="PKD_dom_sf"/>
</dbReference>
<keyword evidence="4" id="KW-1185">Reference proteome</keyword>
<evidence type="ECO:0000313" key="4">
    <source>
        <dbReference type="Proteomes" id="UP000606003"/>
    </source>
</evidence>
<dbReference type="InterPro" id="IPR013783">
    <property type="entry name" value="Ig-like_fold"/>
</dbReference>
<dbReference type="SMART" id="SM00089">
    <property type="entry name" value="PKD"/>
    <property type="match status" value="1"/>
</dbReference>
<name>A0ABR8JQY0_9BACT</name>
<dbReference type="PANTHER" id="PTHR35580:SF1">
    <property type="entry name" value="PHYTASE-LIKE DOMAIN-CONTAINING PROTEIN"/>
    <property type="match status" value="1"/>
</dbReference>
<keyword evidence="1" id="KW-0732">Signal</keyword>
<dbReference type="Pfam" id="PF25778">
    <property type="entry name" value="DUF7948"/>
    <property type="match status" value="1"/>
</dbReference>
<dbReference type="Proteomes" id="UP000606003">
    <property type="component" value="Unassembled WGS sequence"/>
</dbReference>
<feature type="signal peptide" evidence="1">
    <location>
        <begin position="1"/>
        <end position="23"/>
    </location>
</feature>
<dbReference type="InterPro" id="IPR000601">
    <property type="entry name" value="PKD_dom"/>
</dbReference>
<dbReference type="RefSeq" id="WP_190922571.1">
    <property type="nucleotide sequence ID" value="NZ_JACXAC010000001.1"/>
</dbReference>
<dbReference type="PROSITE" id="PS50093">
    <property type="entry name" value="PKD"/>
    <property type="match status" value="1"/>
</dbReference>
<dbReference type="CDD" id="cd00146">
    <property type="entry name" value="PKD"/>
    <property type="match status" value="1"/>
</dbReference>
<feature type="chain" id="PRO_5045092031" evidence="1">
    <location>
        <begin position="24"/>
        <end position="1051"/>
    </location>
</feature>
<dbReference type="InterPro" id="IPR022409">
    <property type="entry name" value="PKD/Chitinase_dom"/>
</dbReference>
<dbReference type="Pfam" id="PF18911">
    <property type="entry name" value="PKD_4"/>
    <property type="match status" value="1"/>
</dbReference>
<dbReference type="EMBL" id="JACXAC010000001">
    <property type="protein sequence ID" value="MBD2721331.1"/>
    <property type="molecule type" value="Genomic_DNA"/>
</dbReference>
<dbReference type="SUPFAM" id="SSF49299">
    <property type="entry name" value="PKD domain"/>
    <property type="match status" value="1"/>
</dbReference>
<dbReference type="InterPro" id="IPR057708">
    <property type="entry name" value="DUF7948"/>
</dbReference>
<evidence type="ECO:0000256" key="1">
    <source>
        <dbReference type="SAM" id="SignalP"/>
    </source>
</evidence>
<dbReference type="Pfam" id="PF13585">
    <property type="entry name" value="CHU_C"/>
    <property type="match status" value="1"/>
</dbReference>
<proteinExistence type="predicted"/>